<dbReference type="EMBL" id="NWSY01000012">
    <property type="protein sequence ID" value="PDT22376.1"/>
    <property type="molecule type" value="Genomic_DNA"/>
</dbReference>
<evidence type="ECO:0008006" key="3">
    <source>
        <dbReference type="Google" id="ProtNLM"/>
    </source>
</evidence>
<comment type="caution">
    <text evidence="1">The sequence shown here is derived from an EMBL/GenBank/DDBJ whole genome shotgun (WGS) entry which is preliminary data.</text>
</comment>
<gene>
    <name evidence="1" type="ORF">CO674_17475</name>
</gene>
<proteinExistence type="predicted"/>
<evidence type="ECO:0000313" key="2">
    <source>
        <dbReference type="Proteomes" id="UP000219914"/>
    </source>
</evidence>
<sequence>MNGCALEGRPSGALLLLAQVVTAPAIGVHAACRRQGKHPPAAQPAATGYLRGVPGAASGIKFLHESAAGDHG</sequence>
<organism evidence="1 2">
    <name type="scientific">Rhizobium hidalgonense</name>
    <dbReference type="NCBI Taxonomy" id="1538159"/>
    <lineage>
        <taxon>Bacteria</taxon>
        <taxon>Pseudomonadati</taxon>
        <taxon>Pseudomonadota</taxon>
        <taxon>Alphaproteobacteria</taxon>
        <taxon>Hyphomicrobiales</taxon>
        <taxon>Rhizobiaceae</taxon>
        <taxon>Rhizobium/Agrobacterium group</taxon>
        <taxon>Rhizobium</taxon>
    </lineage>
</organism>
<protein>
    <recommendedName>
        <fullName evidence="3">Propionyl-coenzyme A carboxylase alpha polypeptide</fullName>
    </recommendedName>
</protein>
<accession>A0ABX4JU51</accession>
<keyword evidence="2" id="KW-1185">Reference proteome</keyword>
<name>A0ABX4JU51_9HYPH</name>
<dbReference type="Proteomes" id="UP000219914">
    <property type="component" value="Unassembled WGS sequence"/>
</dbReference>
<reference evidence="1 2" key="1">
    <citation type="submission" date="2017-09" db="EMBL/GenBank/DDBJ databases">
        <title>Comparative genomics of rhizobia isolated from Phaseolus vulgaris in China.</title>
        <authorList>
            <person name="Tong W."/>
        </authorList>
    </citation>
    <scope>NUCLEOTIDE SEQUENCE [LARGE SCALE GENOMIC DNA]</scope>
    <source>
        <strain evidence="1 2">FH14</strain>
    </source>
</reference>
<evidence type="ECO:0000313" key="1">
    <source>
        <dbReference type="EMBL" id="PDT22376.1"/>
    </source>
</evidence>